<keyword evidence="2" id="KW-0812">Transmembrane</keyword>
<evidence type="ECO:0000313" key="3">
    <source>
        <dbReference type="EMBL" id="KAH3683859.1"/>
    </source>
</evidence>
<evidence type="ECO:0000313" key="4">
    <source>
        <dbReference type="Proteomes" id="UP000774326"/>
    </source>
</evidence>
<protein>
    <submittedName>
        <fullName evidence="3">Uncharacterized protein</fullName>
    </submittedName>
</protein>
<proteinExistence type="predicted"/>
<gene>
    <name evidence="3" type="ORF">WICPIJ_005169</name>
</gene>
<feature type="non-terminal residue" evidence="3">
    <location>
        <position position="1"/>
    </location>
</feature>
<name>A0A9P8Q6M4_WICPI</name>
<dbReference type="AlphaFoldDB" id="A0A9P8Q6M4"/>
<comment type="caution">
    <text evidence="3">The sequence shown here is derived from an EMBL/GenBank/DDBJ whole genome shotgun (WGS) entry which is preliminary data.</text>
</comment>
<dbReference type="EMBL" id="JAEUBG010002898">
    <property type="protein sequence ID" value="KAH3683859.1"/>
    <property type="molecule type" value="Genomic_DNA"/>
</dbReference>
<organism evidence="3 4">
    <name type="scientific">Wickerhamomyces pijperi</name>
    <name type="common">Yeast</name>
    <name type="synonym">Pichia pijperi</name>
    <dbReference type="NCBI Taxonomy" id="599730"/>
    <lineage>
        <taxon>Eukaryota</taxon>
        <taxon>Fungi</taxon>
        <taxon>Dikarya</taxon>
        <taxon>Ascomycota</taxon>
        <taxon>Saccharomycotina</taxon>
        <taxon>Saccharomycetes</taxon>
        <taxon>Phaffomycetales</taxon>
        <taxon>Wickerhamomycetaceae</taxon>
        <taxon>Wickerhamomyces</taxon>
    </lineage>
</organism>
<evidence type="ECO:0000256" key="1">
    <source>
        <dbReference type="SAM" id="MobiDB-lite"/>
    </source>
</evidence>
<reference evidence="3" key="1">
    <citation type="journal article" date="2021" name="Open Biol.">
        <title>Shared evolutionary footprints suggest mitochondrial oxidative damage underlies multiple complex I losses in fungi.</title>
        <authorList>
            <person name="Schikora-Tamarit M.A."/>
            <person name="Marcet-Houben M."/>
            <person name="Nosek J."/>
            <person name="Gabaldon T."/>
        </authorList>
    </citation>
    <scope>NUCLEOTIDE SEQUENCE</scope>
    <source>
        <strain evidence="3">CBS2887</strain>
    </source>
</reference>
<keyword evidence="4" id="KW-1185">Reference proteome</keyword>
<accession>A0A9P8Q6M4</accession>
<feature type="transmembrane region" description="Helical" evidence="2">
    <location>
        <begin position="20"/>
        <end position="39"/>
    </location>
</feature>
<keyword evidence="2" id="KW-1133">Transmembrane helix</keyword>
<feature type="region of interest" description="Disordered" evidence="1">
    <location>
        <begin position="417"/>
        <end position="463"/>
    </location>
</feature>
<dbReference type="Proteomes" id="UP000774326">
    <property type="component" value="Unassembled WGS sequence"/>
</dbReference>
<sequence>PYITIWIQNNYNSAHSVPTTIGVIGTLTLGTWASIFWIYHRIRAVHAVSTSSTEAINASTIAPMVSAASGPVALFEKLKATCIFFFTLIRTIHGVVTRLIHAIWTATGYLGPIVSIFANGNREVVFFFSFMSFLYILFQRQRNSSTKPVTPDVSHPKHPQSPQIVNVNINTNTSHATVTTTSREGEATHKPSDAQASKLHSSWLSQIIASFPLVSILHGSVDSNSNMSSSRTFQRIFLKTVTYDNNRQGILDIILPRLMKTPFDRELYLDAIYNNAANDSSPEFLDKLRDQPMVSVRDFKVSFLTTSTPHSSVTSNKRTQQLWLNSYPIVDDVQDFKYFLMELSRKYYLILQPFDKTIDFLIHLGCLQSLKNPQDLLGLIEETQSEDINDFALKLLKLASSNSDVLKRFYPTRKKVFDSKSDSSPRYMITNASTNKNPEKPRHPSAPSKVPTTKNLDKFRHPP</sequence>
<keyword evidence="2" id="KW-0472">Membrane</keyword>
<evidence type="ECO:0000256" key="2">
    <source>
        <dbReference type="SAM" id="Phobius"/>
    </source>
</evidence>
<reference evidence="3" key="2">
    <citation type="submission" date="2021-01" db="EMBL/GenBank/DDBJ databases">
        <authorList>
            <person name="Schikora-Tamarit M.A."/>
        </authorList>
    </citation>
    <scope>NUCLEOTIDE SEQUENCE</scope>
    <source>
        <strain evidence="3">CBS2887</strain>
    </source>
</reference>